<evidence type="ECO:0000259" key="1">
    <source>
        <dbReference type="SMART" id="SM00731"/>
    </source>
</evidence>
<protein>
    <submittedName>
        <fullName evidence="2">SprT-like domain-containing protein</fullName>
    </submittedName>
</protein>
<feature type="domain" description="SprT-like" evidence="1">
    <location>
        <begin position="1"/>
        <end position="139"/>
    </location>
</feature>
<reference evidence="2 3" key="1">
    <citation type="submission" date="2024-10" db="EMBL/GenBank/DDBJ databases">
        <title>The Natural Products Discovery Center: Release of the First 8490 Sequenced Strains for Exploring Actinobacteria Biosynthetic Diversity.</title>
        <authorList>
            <person name="Kalkreuter E."/>
            <person name="Kautsar S.A."/>
            <person name="Yang D."/>
            <person name="Bader C.D."/>
            <person name="Teijaro C.N."/>
            <person name="Fluegel L."/>
            <person name="Davis C.M."/>
            <person name="Simpson J.R."/>
            <person name="Lauterbach L."/>
            <person name="Steele A.D."/>
            <person name="Gui C."/>
            <person name="Meng S."/>
            <person name="Li G."/>
            <person name="Viehrig K."/>
            <person name="Ye F."/>
            <person name="Su P."/>
            <person name="Kiefer A.F."/>
            <person name="Nichols A."/>
            <person name="Cepeda A.J."/>
            <person name="Yan W."/>
            <person name="Fan B."/>
            <person name="Jiang Y."/>
            <person name="Adhikari A."/>
            <person name="Zheng C.-J."/>
            <person name="Schuster L."/>
            <person name="Cowan T.M."/>
            <person name="Smanski M.J."/>
            <person name="Chevrette M.G."/>
            <person name="De Carvalho L.P.S."/>
            <person name="Shen B."/>
        </authorList>
    </citation>
    <scope>NUCLEOTIDE SEQUENCE [LARGE SCALE GENOMIC DNA]</scope>
    <source>
        <strain evidence="2 3">NPDC000087</strain>
    </source>
</reference>
<dbReference type="EMBL" id="JBIAZU010000001">
    <property type="protein sequence ID" value="MFF5289245.1"/>
    <property type="molecule type" value="Genomic_DNA"/>
</dbReference>
<sequence>MDLTEARHLASGLMARHGLTGWRLVFDNAKTRAGVCRFDRKEIGLSRPLIALYEIEQVTDTVLHEIAHALAGPRHGHDRVWRAVARRIGCSGERCIRADAPSVDGPWEGVCPAGHRTTAHRRPVRVKSCRGCSAGFDPSAIYTWSHRGEPASMDPRYEAELARIRAGRSATKPVVVPVQVGERVRLTGTGKYAGLAGTVVKRGRTRYQVETRAGLLSVAFTAVTPQPHGLRPTPQ</sequence>
<dbReference type="RefSeq" id="WP_040431289.1">
    <property type="nucleotide sequence ID" value="NZ_JBIAZU010000001.1"/>
</dbReference>
<organism evidence="2 3">
    <name type="scientific">Paractinoplanes globisporus</name>
    <dbReference type="NCBI Taxonomy" id="113565"/>
    <lineage>
        <taxon>Bacteria</taxon>
        <taxon>Bacillati</taxon>
        <taxon>Actinomycetota</taxon>
        <taxon>Actinomycetes</taxon>
        <taxon>Micromonosporales</taxon>
        <taxon>Micromonosporaceae</taxon>
        <taxon>Paractinoplanes</taxon>
    </lineage>
</organism>
<evidence type="ECO:0000313" key="2">
    <source>
        <dbReference type="EMBL" id="MFF5289245.1"/>
    </source>
</evidence>
<gene>
    <name evidence="2" type="ORF">ACFY35_07395</name>
</gene>
<comment type="caution">
    <text evidence="2">The sequence shown here is derived from an EMBL/GenBank/DDBJ whole genome shotgun (WGS) entry which is preliminary data.</text>
</comment>
<dbReference type="Pfam" id="PF10263">
    <property type="entry name" value="SprT-like"/>
    <property type="match status" value="1"/>
</dbReference>
<accession>A0ABW6WA96</accession>
<dbReference type="SMART" id="SM00731">
    <property type="entry name" value="SprT"/>
    <property type="match status" value="1"/>
</dbReference>
<keyword evidence="3" id="KW-1185">Reference proteome</keyword>
<dbReference type="InterPro" id="IPR006640">
    <property type="entry name" value="SprT-like_domain"/>
</dbReference>
<evidence type="ECO:0000313" key="3">
    <source>
        <dbReference type="Proteomes" id="UP001602245"/>
    </source>
</evidence>
<proteinExistence type="predicted"/>
<name>A0ABW6WA96_9ACTN</name>
<dbReference type="Proteomes" id="UP001602245">
    <property type="component" value="Unassembled WGS sequence"/>
</dbReference>